<reference evidence="5" key="1">
    <citation type="submission" date="2016-03" db="EMBL/GenBank/DDBJ databases">
        <authorList>
            <person name="Devillers Hugo."/>
        </authorList>
    </citation>
    <scope>NUCLEOTIDE SEQUENCE [LARGE SCALE GENOMIC DNA]</scope>
</reference>
<evidence type="ECO:0000259" key="3">
    <source>
        <dbReference type="Pfam" id="PF12550"/>
    </source>
</evidence>
<feature type="coiled-coil region" evidence="1">
    <location>
        <begin position="20"/>
        <end position="61"/>
    </location>
</feature>
<dbReference type="InterPro" id="IPR052146">
    <property type="entry name" value="HOT1"/>
</dbReference>
<name>A0A1G4JUT3_9SACH</name>
<keyword evidence="1" id="KW-0175">Coiled coil</keyword>
<organism evidence="4 5">
    <name type="scientific">Lachancea meyersii CBS 8951</name>
    <dbReference type="NCBI Taxonomy" id="1266667"/>
    <lineage>
        <taxon>Eukaryota</taxon>
        <taxon>Fungi</taxon>
        <taxon>Dikarya</taxon>
        <taxon>Ascomycota</taxon>
        <taxon>Saccharomycotina</taxon>
        <taxon>Saccharomycetes</taxon>
        <taxon>Saccharomycetales</taxon>
        <taxon>Saccharomycetaceae</taxon>
        <taxon>Lachancea</taxon>
    </lineage>
</organism>
<dbReference type="EMBL" id="LT598477">
    <property type="protein sequence ID" value="SCU94756.1"/>
    <property type="molecule type" value="Genomic_DNA"/>
</dbReference>
<accession>A0A1G4JUT3</accession>
<feature type="domain" description="Transcription activator GCR1-like" evidence="3">
    <location>
        <begin position="282"/>
        <end position="360"/>
    </location>
</feature>
<dbReference type="GO" id="GO:0060963">
    <property type="term" value="P:positive regulation of ribosomal protein gene transcription by RNA polymerase II"/>
    <property type="evidence" value="ECO:0007669"/>
    <property type="project" value="TreeGrafter"/>
</dbReference>
<evidence type="ECO:0000313" key="5">
    <source>
        <dbReference type="Proteomes" id="UP000191144"/>
    </source>
</evidence>
<gene>
    <name evidence="4" type="ORF">LAME_0F09054G</name>
</gene>
<dbReference type="Pfam" id="PF12550">
    <property type="entry name" value="GCR1_C"/>
    <property type="match status" value="1"/>
</dbReference>
<proteinExistence type="predicted"/>
<dbReference type="PANTHER" id="PTHR37784">
    <property type="entry name" value="PROTEIN MSN1"/>
    <property type="match status" value="1"/>
</dbReference>
<evidence type="ECO:0000313" key="4">
    <source>
        <dbReference type="EMBL" id="SCU94756.1"/>
    </source>
</evidence>
<feature type="region of interest" description="Disordered" evidence="2">
    <location>
        <begin position="103"/>
        <end position="127"/>
    </location>
</feature>
<evidence type="ECO:0000256" key="2">
    <source>
        <dbReference type="SAM" id="MobiDB-lite"/>
    </source>
</evidence>
<dbReference type="OrthoDB" id="428577at2759"/>
<dbReference type="AlphaFoldDB" id="A0A1G4JUT3"/>
<keyword evidence="5" id="KW-1185">Reference proteome</keyword>
<sequence>MTKGQRNASTSSSSSSFSLAKDCTQAMESMRAKLEVLQHEVQSLQAQLLHERLERESFQNQVRKRLRNVLADFVTTGNSDQPILQQGQARSFDDVTSLLDAAESTSNSVSSTSQHTPTATTPKDGHPYISDAICDNAEKVTFPGFADLSSASNQLTSSNADLNTRLTTPYPQGVLPSVISKDFEQNSLGEDITSLINDAMAQNLRKRTLSNDFILAHPQKARRGSGQQQSNSFDLTPNISRQFPLLPLRHNTPATPMIISSNGLPTPSSQLDERDILEKWGIQFSEKYATISEVWNEYHKVGSKGVSIRSLESSFSTRWRANLRKNVKKKYSRRLIIIRAIETGMKRGKTLNECIAVLDAYLTDAKKPVSYLYRKANLPADFT</sequence>
<feature type="compositionally biased region" description="Low complexity" evidence="2">
    <location>
        <begin position="104"/>
        <end position="113"/>
    </location>
</feature>
<dbReference type="InterPro" id="IPR022210">
    <property type="entry name" value="TF_GCR1-like"/>
</dbReference>
<dbReference type="Proteomes" id="UP000191144">
    <property type="component" value="Chromosome F"/>
</dbReference>
<evidence type="ECO:0000256" key="1">
    <source>
        <dbReference type="SAM" id="Coils"/>
    </source>
</evidence>
<dbReference type="GO" id="GO:0000981">
    <property type="term" value="F:DNA-binding transcription factor activity, RNA polymerase II-specific"/>
    <property type="evidence" value="ECO:0007669"/>
    <property type="project" value="TreeGrafter"/>
</dbReference>
<dbReference type="GO" id="GO:0000978">
    <property type="term" value="F:RNA polymerase II cis-regulatory region sequence-specific DNA binding"/>
    <property type="evidence" value="ECO:0007669"/>
    <property type="project" value="TreeGrafter"/>
</dbReference>
<protein>
    <submittedName>
        <fullName evidence="4">LAME_0F09054g1_1</fullName>
    </submittedName>
</protein>
<dbReference type="PANTHER" id="PTHR37784:SF2">
    <property type="entry name" value="HIGH-OSMOLARITY-INDUCED TRANSCRIPTION PROTEIN 1"/>
    <property type="match status" value="1"/>
</dbReference>